<keyword evidence="4" id="KW-0540">Nuclease</keyword>
<dbReference type="InterPro" id="IPR051320">
    <property type="entry name" value="Viral_Replic_Matur_Polypro"/>
</dbReference>
<dbReference type="EMBL" id="JBEDUW010000001">
    <property type="protein sequence ID" value="KAK9949006.1"/>
    <property type="molecule type" value="Genomic_DNA"/>
</dbReference>
<dbReference type="InterPro" id="IPR000477">
    <property type="entry name" value="RT_dom"/>
</dbReference>
<dbReference type="GO" id="GO:0008233">
    <property type="term" value="F:peptidase activity"/>
    <property type="evidence" value="ECO:0007669"/>
    <property type="project" value="UniProtKB-KW"/>
</dbReference>
<evidence type="ECO:0000313" key="10">
    <source>
        <dbReference type="EMBL" id="KAK9949006.1"/>
    </source>
</evidence>
<keyword evidence="3" id="KW-0548">Nucleotidyltransferase</keyword>
<dbReference type="Pfam" id="PF00078">
    <property type="entry name" value="RVT_1"/>
    <property type="match status" value="1"/>
</dbReference>
<evidence type="ECO:0000256" key="7">
    <source>
        <dbReference type="ARBA" id="ARBA00022918"/>
    </source>
</evidence>
<evidence type="ECO:0000256" key="2">
    <source>
        <dbReference type="ARBA" id="ARBA00022679"/>
    </source>
</evidence>
<dbReference type="Gene3D" id="3.30.70.270">
    <property type="match status" value="2"/>
</dbReference>
<dbReference type="GO" id="GO:0006508">
    <property type="term" value="P:proteolysis"/>
    <property type="evidence" value="ECO:0007669"/>
    <property type="project" value="UniProtKB-KW"/>
</dbReference>
<dbReference type="GO" id="GO:0004519">
    <property type="term" value="F:endonuclease activity"/>
    <property type="evidence" value="ECO:0007669"/>
    <property type="project" value="UniProtKB-KW"/>
</dbReference>
<feature type="compositionally biased region" description="Polar residues" evidence="8">
    <location>
        <begin position="407"/>
        <end position="434"/>
    </location>
</feature>
<dbReference type="GO" id="GO:0003964">
    <property type="term" value="F:RNA-directed DNA polymerase activity"/>
    <property type="evidence" value="ECO:0007669"/>
    <property type="project" value="UniProtKB-KW"/>
</dbReference>
<gene>
    <name evidence="10" type="ORF">M0R45_004554</name>
</gene>
<dbReference type="FunFam" id="3.10.10.10:FF:000007">
    <property type="entry name" value="Retrovirus-related Pol polyprotein from transposon 17.6-like Protein"/>
    <property type="match status" value="1"/>
</dbReference>
<proteinExistence type="predicted"/>
<evidence type="ECO:0000256" key="1">
    <source>
        <dbReference type="ARBA" id="ARBA00022670"/>
    </source>
</evidence>
<keyword evidence="5" id="KW-0255">Endonuclease</keyword>
<dbReference type="PANTHER" id="PTHR33064:SF37">
    <property type="entry name" value="RIBONUCLEASE H"/>
    <property type="match status" value="1"/>
</dbReference>
<dbReference type="PANTHER" id="PTHR33064">
    <property type="entry name" value="POL PROTEIN"/>
    <property type="match status" value="1"/>
</dbReference>
<dbReference type="Gene3D" id="3.10.10.10">
    <property type="entry name" value="HIV Type 1 Reverse Transcriptase, subunit A, domain 1"/>
    <property type="match status" value="1"/>
</dbReference>
<sequence>MLKQNIDTDPQKFWDKDPVVCELKLHDMNAICHVKAIPHYKEEDQKEFRKDIADLLEKKLIRPSTSPHHAPAFYVRNHAEEVRGKARMVIDYRDVNKKTIKDRYQIAQARVLINQLKGAKIFSKFDAKSGFWQVRMHPDSIPLTAFGTPHGHYEWLVMPFGLKQTPSIFQRKMDNIFKHLAEFCVVYIDDILVFSKNREEHMKHLYEVAKLIVPHGIILGEKKVFFILDEVDFLGINIKNGKIKLQPHILEKIWKFPDRFPDAKSLQRFLGVINYGRDFIPKISGLTAMLSPKTSSKRAWKFSEDDEKIVRQIKDLCKNLPPLQQPEENDEIILQTDASDNHWSGVVLARTPNTNIEKICNKNYLPDALTREMTMFRRSDKGKGSAKDEEESLKNVLETYTKVPKRTLTTDQSQGKGLASPSQTVGGKGTSNPLTAVALPKSKPVPIGTTMIHGYQLLTFDKDVYRTGRKITAEQKTLLDNLLYNYQEKNFRQMFSTLFALTEELHDGAKNVQKEPSLEMIRSPESARVPLKALTEPEWFEFHNVLGTTGSEGLPNTLFPVPGPIFGRYVVNVEADHHQNHKLWLIENGFVHNLWTKTNDDLRGLPAIIVNTVKNIRPDGCILRIKFISTPPEWIKRRDGTTEYISPYHYVRLINGPTVDDKPAVSGFNGKPNQSIPWVKAMTVDFLKKFIPQDKEANLLANGEKIMVTSYDHPAPTACDCFSALIRGEVDCSMATYQWLENLQKDNSYKIYPDSDAGDFDILDYDKGATSRSGSPNHPFDDEELANIENMMEG</sequence>
<dbReference type="AlphaFoldDB" id="A0AAW1YK74"/>
<keyword evidence="7" id="KW-0695">RNA-directed DNA polymerase</keyword>
<evidence type="ECO:0000259" key="9">
    <source>
        <dbReference type="PROSITE" id="PS50878"/>
    </source>
</evidence>
<comment type="caution">
    <text evidence="10">The sequence shown here is derived from an EMBL/GenBank/DDBJ whole genome shotgun (WGS) entry which is preliminary data.</text>
</comment>
<keyword evidence="6" id="KW-0378">Hydrolase</keyword>
<feature type="domain" description="Reverse transcriptase" evidence="9">
    <location>
        <begin position="56"/>
        <end position="238"/>
    </location>
</feature>
<keyword evidence="11" id="KW-1185">Reference proteome</keyword>
<keyword evidence="2" id="KW-0808">Transferase</keyword>
<keyword evidence="1" id="KW-0645">Protease</keyword>
<organism evidence="10 11">
    <name type="scientific">Rubus argutus</name>
    <name type="common">Southern blackberry</name>
    <dbReference type="NCBI Taxonomy" id="59490"/>
    <lineage>
        <taxon>Eukaryota</taxon>
        <taxon>Viridiplantae</taxon>
        <taxon>Streptophyta</taxon>
        <taxon>Embryophyta</taxon>
        <taxon>Tracheophyta</taxon>
        <taxon>Spermatophyta</taxon>
        <taxon>Magnoliopsida</taxon>
        <taxon>eudicotyledons</taxon>
        <taxon>Gunneridae</taxon>
        <taxon>Pentapetalae</taxon>
        <taxon>rosids</taxon>
        <taxon>fabids</taxon>
        <taxon>Rosales</taxon>
        <taxon>Rosaceae</taxon>
        <taxon>Rosoideae</taxon>
        <taxon>Rosoideae incertae sedis</taxon>
        <taxon>Rubus</taxon>
    </lineage>
</organism>
<dbReference type="CDD" id="cd01647">
    <property type="entry name" value="RT_LTR"/>
    <property type="match status" value="1"/>
</dbReference>
<evidence type="ECO:0000256" key="8">
    <source>
        <dbReference type="SAM" id="MobiDB-lite"/>
    </source>
</evidence>
<dbReference type="Proteomes" id="UP001457282">
    <property type="component" value="Unassembled WGS sequence"/>
</dbReference>
<evidence type="ECO:0000256" key="5">
    <source>
        <dbReference type="ARBA" id="ARBA00022759"/>
    </source>
</evidence>
<feature type="region of interest" description="Disordered" evidence="8">
    <location>
        <begin position="405"/>
        <end position="437"/>
    </location>
</feature>
<accession>A0AAW1YK74</accession>
<evidence type="ECO:0000313" key="11">
    <source>
        <dbReference type="Proteomes" id="UP001457282"/>
    </source>
</evidence>
<name>A0AAW1YK74_RUBAR</name>
<protein>
    <recommendedName>
        <fullName evidence="9">Reverse transcriptase domain-containing protein</fullName>
    </recommendedName>
</protein>
<dbReference type="InterPro" id="IPR043128">
    <property type="entry name" value="Rev_trsase/Diguanyl_cyclase"/>
</dbReference>
<dbReference type="PROSITE" id="PS50878">
    <property type="entry name" value="RT_POL"/>
    <property type="match status" value="1"/>
</dbReference>
<dbReference type="SUPFAM" id="SSF56672">
    <property type="entry name" value="DNA/RNA polymerases"/>
    <property type="match status" value="1"/>
</dbReference>
<evidence type="ECO:0000256" key="6">
    <source>
        <dbReference type="ARBA" id="ARBA00022801"/>
    </source>
</evidence>
<dbReference type="InterPro" id="IPR043502">
    <property type="entry name" value="DNA/RNA_pol_sf"/>
</dbReference>
<reference evidence="10 11" key="1">
    <citation type="journal article" date="2023" name="G3 (Bethesda)">
        <title>A chromosome-length genome assembly and annotation of blackberry (Rubus argutus, cv. 'Hillquist').</title>
        <authorList>
            <person name="Bruna T."/>
            <person name="Aryal R."/>
            <person name="Dudchenko O."/>
            <person name="Sargent D.J."/>
            <person name="Mead D."/>
            <person name="Buti M."/>
            <person name="Cavallini A."/>
            <person name="Hytonen T."/>
            <person name="Andres J."/>
            <person name="Pham M."/>
            <person name="Weisz D."/>
            <person name="Mascagni F."/>
            <person name="Usai G."/>
            <person name="Natali L."/>
            <person name="Bassil N."/>
            <person name="Fernandez G.E."/>
            <person name="Lomsadze A."/>
            <person name="Armour M."/>
            <person name="Olukolu B."/>
            <person name="Poorten T."/>
            <person name="Britton C."/>
            <person name="Davik J."/>
            <person name="Ashrafi H."/>
            <person name="Aiden E.L."/>
            <person name="Borodovsky M."/>
            <person name="Worthington M."/>
        </authorList>
    </citation>
    <scope>NUCLEOTIDE SEQUENCE [LARGE SCALE GENOMIC DNA]</scope>
    <source>
        <strain evidence="10">PI 553951</strain>
    </source>
</reference>
<evidence type="ECO:0000256" key="3">
    <source>
        <dbReference type="ARBA" id="ARBA00022695"/>
    </source>
</evidence>
<evidence type="ECO:0000256" key="4">
    <source>
        <dbReference type="ARBA" id="ARBA00022722"/>
    </source>
</evidence>